<protein>
    <submittedName>
        <fullName evidence="3">Putative amidohydrolase</fullName>
    </submittedName>
</protein>
<dbReference type="InterPro" id="IPR036526">
    <property type="entry name" value="C-N_Hydrolase_sf"/>
</dbReference>
<organism evidence="3 4">
    <name type="scientific">Micromonospora parathelypteridis</name>
    <dbReference type="NCBI Taxonomy" id="1839617"/>
    <lineage>
        <taxon>Bacteria</taxon>
        <taxon>Bacillati</taxon>
        <taxon>Actinomycetota</taxon>
        <taxon>Actinomycetes</taxon>
        <taxon>Micromonosporales</taxon>
        <taxon>Micromonosporaceae</taxon>
        <taxon>Micromonospora</taxon>
    </lineage>
</organism>
<evidence type="ECO:0000313" key="4">
    <source>
        <dbReference type="Proteomes" id="UP000586947"/>
    </source>
</evidence>
<name>A0A840WA11_9ACTN</name>
<dbReference type="PROSITE" id="PS50263">
    <property type="entry name" value="CN_HYDROLASE"/>
    <property type="match status" value="1"/>
</dbReference>
<comment type="caution">
    <text evidence="3">The sequence shown here is derived from an EMBL/GenBank/DDBJ whole genome shotgun (WGS) entry which is preliminary data.</text>
</comment>
<dbReference type="PANTHER" id="PTHR43674:SF2">
    <property type="entry name" value="BETA-UREIDOPROPIONASE"/>
    <property type="match status" value="1"/>
</dbReference>
<keyword evidence="1 3" id="KW-0378">Hydrolase</keyword>
<sequence length="236" mass="24461">MPIGQLVEEILRIAVAQPAVVAYDVTANVATHAKIVRTAGARLVVFPELSLTGYNLDAPALTCDDPRLVPIVAACADADAVALVGAPLADADGHAYIATLLVDGESVTVAYRKIHLHPPEDQRFTPGDKHVVLDLDGRRLGLAICRDASLAEHAAATVTAGADVYVASTLNSPTDPRDARMRERATTHRMHVVLSCGAGPDGPLLTAGGSGFWAPDGTVIAQAGAMPGEVVVTDLP</sequence>
<proteinExistence type="predicted"/>
<feature type="domain" description="CN hydrolase" evidence="2">
    <location>
        <begin position="11"/>
        <end position="236"/>
    </location>
</feature>
<dbReference type="CDD" id="cd07197">
    <property type="entry name" value="nitrilase"/>
    <property type="match status" value="1"/>
</dbReference>
<dbReference type="InterPro" id="IPR050345">
    <property type="entry name" value="Aliph_Amidase/BUP"/>
</dbReference>
<keyword evidence="4" id="KW-1185">Reference proteome</keyword>
<dbReference type="InterPro" id="IPR003010">
    <property type="entry name" value="C-N_Hydrolase"/>
</dbReference>
<dbReference type="EMBL" id="JACHDP010000001">
    <property type="protein sequence ID" value="MBB5481570.1"/>
    <property type="molecule type" value="Genomic_DNA"/>
</dbReference>
<evidence type="ECO:0000313" key="3">
    <source>
        <dbReference type="EMBL" id="MBB5481570.1"/>
    </source>
</evidence>
<evidence type="ECO:0000259" key="2">
    <source>
        <dbReference type="PROSITE" id="PS50263"/>
    </source>
</evidence>
<dbReference type="Pfam" id="PF00795">
    <property type="entry name" value="CN_hydrolase"/>
    <property type="match status" value="1"/>
</dbReference>
<dbReference type="Proteomes" id="UP000586947">
    <property type="component" value="Unassembled WGS sequence"/>
</dbReference>
<dbReference type="Gene3D" id="3.60.110.10">
    <property type="entry name" value="Carbon-nitrogen hydrolase"/>
    <property type="match status" value="1"/>
</dbReference>
<dbReference type="GO" id="GO:0050126">
    <property type="term" value="F:N-carbamoylputrescine amidase activity"/>
    <property type="evidence" value="ECO:0007669"/>
    <property type="project" value="TreeGrafter"/>
</dbReference>
<dbReference type="AlphaFoldDB" id="A0A840WA11"/>
<dbReference type="GO" id="GO:0033388">
    <property type="term" value="P:putrescine biosynthetic process from arginine"/>
    <property type="evidence" value="ECO:0007669"/>
    <property type="project" value="TreeGrafter"/>
</dbReference>
<evidence type="ECO:0000256" key="1">
    <source>
        <dbReference type="ARBA" id="ARBA00022801"/>
    </source>
</evidence>
<accession>A0A840WA11</accession>
<dbReference type="SUPFAM" id="SSF56317">
    <property type="entry name" value="Carbon-nitrogen hydrolase"/>
    <property type="match status" value="1"/>
</dbReference>
<dbReference type="PANTHER" id="PTHR43674">
    <property type="entry name" value="NITRILASE C965.09-RELATED"/>
    <property type="match status" value="1"/>
</dbReference>
<reference evidence="3 4" key="1">
    <citation type="submission" date="2020-08" db="EMBL/GenBank/DDBJ databases">
        <title>Sequencing the genomes of 1000 actinobacteria strains.</title>
        <authorList>
            <person name="Klenk H.-P."/>
        </authorList>
    </citation>
    <scope>NUCLEOTIDE SEQUENCE [LARGE SCALE GENOMIC DNA]</scope>
    <source>
        <strain evidence="3 4">DSM 103125</strain>
    </source>
</reference>
<gene>
    <name evidence="3" type="ORF">HNR20_006075</name>
</gene>